<dbReference type="PANTHER" id="PTHR31390:SF4">
    <property type="entry name" value="DUF3527 DOMAIN-CONTAINING PROTEIN"/>
    <property type="match status" value="1"/>
</dbReference>
<keyword evidence="3" id="KW-1185">Reference proteome</keyword>
<feature type="compositionally biased region" description="Polar residues" evidence="1">
    <location>
        <begin position="61"/>
        <end position="75"/>
    </location>
</feature>
<evidence type="ECO:0000256" key="1">
    <source>
        <dbReference type="SAM" id="MobiDB-lite"/>
    </source>
</evidence>
<evidence type="ECO:0000313" key="2">
    <source>
        <dbReference type="EMBL" id="KAK8596269.1"/>
    </source>
</evidence>
<dbReference type="PANTHER" id="PTHR31390">
    <property type="entry name" value="EXPRESSED PROTEIN"/>
    <property type="match status" value="1"/>
</dbReference>
<name>A0ABR2G7T3_9ROSI</name>
<dbReference type="Proteomes" id="UP001472677">
    <property type="component" value="Unassembled WGS sequence"/>
</dbReference>
<protein>
    <submittedName>
        <fullName evidence="2">Uncharacterized protein</fullName>
    </submittedName>
</protein>
<evidence type="ECO:0000313" key="3">
    <source>
        <dbReference type="Proteomes" id="UP001472677"/>
    </source>
</evidence>
<proteinExistence type="predicted"/>
<reference evidence="2 3" key="1">
    <citation type="journal article" date="2024" name="G3 (Bethesda)">
        <title>Genome assembly of Hibiscus sabdariffa L. provides insights into metabolisms of medicinal natural products.</title>
        <authorList>
            <person name="Kim T."/>
        </authorList>
    </citation>
    <scope>NUCLEOTIDE SEQUENCE [LARGE SCALE GENOMIC DNA]</scope>
    <source>
        <strain evidence="2">TK-2024</strain>
        <tissue evidence="2">Old leaves</tissue>
    </source>
</reference>
<organism evidence="2 3">
    <name type="scientific">Hibiscus sabdariffa</name>
    <name type="common">roselle</name>
    <dbReference type="NCBI Taxonomy" id="183260"/>
    <lineage>
        <taxon>Eukaryota</taxon>
        <taxon>Viridiplantae</taxon>
        <taxon>Streptophyta</taxon>
        <taxon>Embryophyta</taxon>
        <taxon>Tracheophyta</taxon>
        <taxon>Spermatophyta</taxon>
        <taxon>Magnoliopsida</taxon>
        <taxon>eudicotyledons</taxon>
        <taxon>Gunneridae</taxon>
        <taxon>Pentapetalae</taxon>
        <taxon>rosids</taxon>
        <taxon>malvids</taxon>
        <taxon>Malvales</taxon>
        <taxon>Malvaceae</taxon>
        <taxon>Malvoideae</taxon>
        <taxon>Hibiscus</taxon>
    </lineage>
</organism>
<comment type="caution">
    <text evidence="2">The sequence shown here is derived from an EMBL/GenBank/DDBJ whole genome shotgun (WGS) entry which is preliminary data.</text>
</comment>
<gene>
    <name evidence="2" type="ORF">V6N12_064768</name>
</gene>
<dbReference type="EMBL" id="JBBPBM010000002">
    <property type="protein sequence ID" value="KAK8596269.1"/>
    <property type="molecule type" value="Genomic_DNA"/>
</dbReference>
<dbReference type="InterPro" id="IPR021916">
    <property type="entry name" value="DUF3527"/>
</dbReference>
<feature type="compositionally biased region" description="Basic and acidic residues" evidence="1">
    <location>
        <begin position="46"/>
        <end position="56"/>
    </location>
</feature>
<dbReference type="Pfam" id="PF12043">
    <property type="entry name" value="DUF3527"/>
    <property type="match status" value="1"/>
</dbReference>
<feature type="region of interest" description="Disordered" evidence="1">
    <location>
        <begin position="46"/>
        <end position="75"/>
    </location>
</feature>
<sequence length="137" mass="14317">MALDATNVASVANEACKGLDQNTHKVASEKVGSTSLCRLSFSIGKTDKSSGLKEHSAVPQMRSTRSSANTKPDNLVASSSVDTSLAVAVLPINYRSQLLEKVSVSGVHSLPNKGEPSSLIQRWRSGGACDCGGWDLG</sequence>
<accession>A0ABR2G7T3</accession>